<reference evidence="1" key="1">
    <citation type="journal article" date="2015" name="Genome Biol. Evol.">
        <title>Organellar Genomes of White Spruce (Picea glauca): Assembly and Annotation.</title>
        <authorList>
            <person name="Jackman S.D."/>
            <person name="Warren R.L."/>
            <person name="Gibb E.A."/>
            <person name="Vandervalk B.P."/>
            <person name="Mohamadi H."/>
            <person name="Chu J."/>
            <person name="Raymond A."/>
            <person name="Pleasance S."/>
            <person name="Coope R."/>
            <person name="Wildung M.R."/>
            <person name="Ritland C.E."/>
            <person name="Bousquet J."/>
            <person name="Jones S.J."/>
            <person name="Bohlmann J."/>
            <person name="Birol I."/>
        </authorList>
    </citation>
    <scope>NUCLEOTIDE SEQUENCE [LARGE SCALE GENOMIC DNA]</scope>
    <source>
        <tissue evidence="1">Flushing bud</tissue>
    </source>
</reference>
<dbReference type="EMBL" id="LKAM01000003">
    <property type="protein sequence ID" value="KUM49360.1"/>
    <property type="molecule type" value="Genomic_DNA"/>
</dbReference>
<dbReference type="AlphaFoldDB" id="A0A101M1N4"/>
<comment type="caution">
    <text evidence="1">The sequence shown here is derived from an EMBL/GenBank/DDBJ whole genome shotgun (WGS) entry which is preliminary data.</text>
</comment>
<organism evidence="1">
    <name type="scientific">Picea glauca</name>
    <name type="common">White spruce</name>
    <name type="synonym">Pinus glauca</name>
    <dbReference type="NCBI Taxonomy" id="3330"/>
    <lineage>
        <taxon>Eukaryota</taxon>
        <taxon>Viridiplantae</taxon>
        <taxon>Streptophyta</taxon>
        <taxon>Embryophyta</taxon>
        <taxon>Tracheophyta</taxon>
        <taxon>Spermatophyta</taxon>
        <taxon>Pinopsida</taxon>
        <taxon>Pinidae</taxon>
        <taxon>Conifers I</taxon>
        <taxon>Pinales</taxon>
        <taxon>Pinaceae</taxon>
        <taxon>Picea</taxon>
    </lineage>
</organism>
<sequence>MDERDPYPTLLGIDWAFYNNDVINLKKETMTFEVDGTRVIQPLDPYKQQWYTEYTAKVLKENMLDNF</sequence>
<protein>
    <submittedName>
        <fullName evidence="1">Uncharacterized protein</fullName>
    </submittedName>
</protein>
<gene>
    <name evidence="1" type="ORF">ABT39_MTgene3909</name>
</gene>
<keyword evidence="1" id="KW-0496">Mitochondrion</keyword>
<evidence type="ECO:0000313" key="1">
    <source>
        <dbReference type="EMBL" id="KUM49360.1"/>
    </source>
</evidence>
<accession>A0A101M1N4</accession>
<geneLocation type="mitochondrion" evidence="1"/>
<name>A0A101M1N4_PICGL</name>
<proteinExistence type="predicted"/>